<reference evidence="12 13" key="1">
    <citation type="submission" date="2013-06" db="EMBL/GenBank/DDBJ databases">
        <authorList>
            <person name="Weinstock G."/>
            <person name="Sodergren E."/>
            <person name="Lobos E.A."/>
            <person name="Fulton L."/>
            <person name="Fulton R."/>
            <person name="Courtney L."/>
            <person name="Fronick C."/>
            <person name="O'Laughlin M."/>
            <person name="Godfrey J."/>
            <person name="Wilson R.M."/>
            <person name="Miner T."/>
            <person name="Farmer C."/>
            <person name="Delehaunty K."/>
            <person name="Cordes M."/>
            <person name="Minx P."/>
            <person name="Tomlinson C."/>
            <person name="Chen J."/>
            <person name="Wollam A."/>
            <person name="Pepin K.H."/>
            <person name="Bhonagiri V."/>
            <person name="Zhang X."/>
            <person name="Warren W."/>
            <person name="Mitreva M."/>
            <person name="Mardis E.R."/>
            <person name="Wilson R.K."/>
        </authorList>
    </citation>
    <scope>NUCLEOTIDE SEQUENCE [LARGE SCALE GENOMIC DNA]</scope>
    <source>
        <strain evidence="12 13">ATCC 29099</strain>
    </source>
</reference>
<keyword evidence="4 8" id="KW-0547">Nucleotide-binding</keyword>
<dbReference type="PROSITE" id="PS00113">
    <property type="entry name" value="ADENYLATE_KINASE"/>
    <property type="match status" value="1"/>
</dbReference>
<evidence type="ECO:0000256" key="9">
    <source>
        <dbReference type="RuleBase" id="RU003330"/>
    </source>
</evidence>
<dbReference type="eggNOG" id="COG0563">
    <property type="taxonomic scope" value="Bacteria"/>
</dbReference>
<feature type="binding site" evidence="8">
    <location>
        <position position="181"/>
    </location>
    <ligand>
        <name>Zn(2+)</name>
        <dbReference type="ChEBI" id="CHEBI:29105"/>
        <note>structural</note>
    </ligand>
</feature>
<feature type="binding site" evidence="8">
    <location>
        <position position="79"/>
    </location>
    <ligand>
        <name>AMP</name>
        <dbReference type="ChEBI" id="CHEBI:456215"/>
    </ligand>
</feature>
<dbReference type="NCBIfam" id="NF001380">
    <property type="entry name" value="PRK00279.1-2"/>
    <property type="match status" value="1"/>
</dbReference>
<comment type="subcellular location">
    <subcellularLocation>
        <location evidence="8 10">Cytoplasm</location>
    </subcellularLocation>
</comment>
<dbReference type="AlphaFoldDB" id="U2PZQ5"/>
<dbReference type="PANTHER" id="PTHR23359">
    <property type="entry name" value="NUCLEOTIDE KINASE"/>
    <property type="match status" value="1"/>
</dbReference>
<evidence type="ECO:0000256" key="4">
    <source>
        <dbReference type="ARBA" id="ARBA00022741"/>
    </source>
</evidence>
<dbReference type="EC" id="2.7.4.3" evidence="8 10"/>
<dbReference type="Gene3D" id="3.40.50.300">
    <property type="entry name" value="P-loop containing nucleotide triphosphate hydrolases"/>
    <property type="match status" value="1"/>
</dbReference>
<feature type="region of interest" description="NMP" evidence="8">
    <location>
        <begin position="78"/>
        <end position="107"/>
    </location>
</feature>
<dbReference type="UniPathway" id="UPA00588">
    <property type="reaction ID" value="UER00649"/>
</dbReference>
<dbReference type="GO" id="GO:0005524">
    <property type="term" value="F:ATP binding"/>
    <property type="evidence" value="ECO:0007669"/>
    <property type="project" value="UniProtKB-UniRule"/>
</dbReference>
<comment type="caution">
    <text evidence="12">The sequence shown here is derived from an EMBL/GenBank/DDBJ whole genome shotgun (WGS) entry which is preliminary data.</text>
</comment>
<feature type="binding site" evidence="8">
    <location>
        <position position="178"/>
    </location>
    <ligand>
        <name>Zn(2+)</name>
        <dbReference type="ChEBI" id="CHEBI:29105"/>
        <note>structural</note>
    </ligand>
</feature>
<dbReference type="NCBIfam" id="NF011100">
    <property type="entry name" value="PRK14527.1"/>
    <property type="match status" value="1"/>
</dbReference>
<feature type="binding site" evidence="8">
    <location>
        <position position="219"/>
    </location>
    <ligand>
        <name>AMP</name>
        <dbReference type="ChEBI" id="CHEBI:456215"/>
    </ligand>
</feature>
<evidence type="ECO:0000256" key="7">
    <source>
        <dbReference type="ARBA" id="ARBA00022840"/>
    </source>
</evidence>
<feature type="binding site" evidence="8">
    <location>
        <position position="247"/>
    </location>
    <ligand>
        <name>ATP</name>
        <dbReference type="ChEBI" id="CHEBI:30616"/>
    </ligand>
</feature>
<feature type="binding site" evidence="8">
    <location>
        <position position="198"/>
    </location>
    <ligand>
        <name>Zn(2+)</name>
        <dbReference type="ChEBI" id="CHEBI:29105"/>
        <note>structural</note>
    </ligand>
</feature>
<feature type="binding site" evidence="8">
    <location>
        <position position="140"/>
    </location>
    <ligand>
        <name>AMP</name>
        <dbReference type="ChEBI" id="CHEBI:456215"/>
    </ligand>
</feature>
<feature type="binding site" evidence="8">
    <location>
        <begin position="184"/>
        <end position="185"/>
    </location>
    <ligand>
        <name>ATP</name>
        <dbReference type="ChEBI" id="CHEBI:30616"/>
    </ligand>
</feature>
<keyword evidence="2 8" id="KW-0479">Metal-binding</keyword>
<dbReference type="InterPro" id="IPR027417">
    <property type="entry name" value="P-loop_NTPase"/>
</dbReference>
<evidence type="ECO:0000256" key="5">
    <source>
        <dbReference type="ARBA" id="ARBA00022777"/>
    </source>
</evidence>
<feature type="binding site" evidence="8">
    <location>
        <begin position="133"/>
        <end position="136"/>
    </location>
    <ligand>
        <name>AMP</name>
        <dbReference type="ChEBI" id="CHEBI:456215"/>
    </ligand>
</feature>
<name>U2PZQ5_EUBRA</name>
<dbReference type="GO" id="GO:0004017">
    <property type="term" value="F:AMP kinase activity"/>
    <property type="evidence" value="ECO:0007669"/>
    <property type="project" value="UniProtKB-UniRule"/>
</dbReference>
<comment type="similarity">
    <text evidence="8 9">Belongs to the adenylate kinase family.</text>
</comment>
<evidence type="ECO:0000313" key="12">
    <source>
        <dbReference type="EMBL" id="ERK49566.1"/>
    </source>
</evidence>
<keyword evidence="7 8" id="KW-0067">ATP-binding</keyword>
<dbReference type="NCBIfam" id="TIGR01351">
    <property type="entry name" value="adk"/>
    <property type="match status" value="1"/>
</dbReference>
<comment type="subunit">
    <text evidence="8 10">Monomer.</text>
</comment>
<dbReference type="GO" id="GO:0005737">
    <property type="term" value="C:cytoplasm"/>
    <property type="evidence" value="ECO:0007669"/>
    <property type="project" value="UniProtKB-SubCell"/>
</dbReference>
<feature type="binding site" evidence="8">
    <location>
        <begin position="58"/>
        <end position="63"/>
    </location>
    <ligand>
        <name>ATP</name>
        <dbReference type="ChEBI" id="CHEBI:30616"/>
    </ligand>
</feature>
<organism evidence="12 13">
    <name type="scientific">Eubacterium ramulus ATCC 29099</name>
    <dbReference type="NCBI Taxonomy" id="1256908"/>
    <lineage>
        <taxon>Bacteria</taxon>
        <taxon>Bacillati</taxon>
        <taxon>Bacillota</taxon>
        <taxon>Clostridia</taxon>
        <taxon>Eubacteriales</taxon>
        <taxon>Eubacteriaceae</taxon>
        <taxon>Eubacterium</taxon>
    </lineage>
</organism>
<accession>U2PZQ5</accession>
<keyword evidence="1 8" id="KW-0808">Transferase</keyword>
<dbReference type="InterPro" id="IPR000850">
    <property type="entry name" value="Adenylat/UMP-CMP_kin"/>
</dbReference>
<dbReference type="GO" id="GO:0044209">
    <property type="term" value="P:AMP salvage"/>
    <property type="evidence" value="ECO:0007669"/>
    <property type="project" value="UniProtKB-UniRule"/>
</dbReference>
<feature type="region of interest" description="LID" evidence="8">
    <location>
        <begin position="174"/>
        <end position="211"/>
    </location>
</feature>
<dbReference type="PATRIC" id="fig|1256908.3.peg.965"/>
<evidence type="ECO:0000256" key="10">
    <source>
        <dbReference type="RuleBase" id="RU003331"/>
    </source>
</evidence>
<dbReference type="InterPro" id="IPR006259">
    <property type="entry name" value="Adenyl_kin_sub"/>
</dbReference>
<keyword evidence="5 8" id="KW-0418">Kinase</keyword>
<dbReference type="Pfam" id="PF00406">
    <property type="entry name" value="ADK"/>
    <property type="match status" value="1"/>
</dbReference>
<proteinExistence type="inferred from homology"/>
<dbReference type="EMBL" id="AWVJ01000067">
    <property type="protein sequence ID" value="ERK49566.1"/>
    <property type="molecule type" value="Genomic_DNA"/>
</dbReference>
<gene>
    <name evidence="8" type="primary">adk</name>
    <name evidence="12" type="ORF">HMPREF0373_01052</name>
</gene>
<dbReference type="Pfam" id="PF05191">
    <property type="entry name" value="ADK_lid"/>
    <property type="match status" value="1"/>
</dbReference>
<sequence length="262" mass="29837">MYSWRYLEYRYLHLYTSDKLYIFKIKQILYNRESNKGMSSESEEENKEMKIIMLGAPGAGKGTQAKKISDKYEIPHISTGDIFRANIKNGTELGKKAKTYMDQGLLVPDELTCDLVVDRISEEDCKNGFILDGFPRTIPQAECLTKALNERNEKMDYAVNVDVPDENIISRMSGRRACLNCGATYHIVNIPTKKPGICDRCGEPVVLRDDDKPETVKKRLDVYHAQTKPLIDYYGDQGILKTVDGTLPMETVFDEIVKMIEA</sequence>
<evidence type="ECO:0000256" key="1">
    <source>
        <dbReference type="ARBA" id="ARBA00022679"/>
    </source>
</evidence>
<evidence type="ECO:0000256" key="6">
    <source>
        <dbReference type="ARBA" id="ARBA00022833"/>
    </source>
</evidence>
<evidence type="ECO:0000313" key="13">
    <source>
        <dbReference type="Proteomes" id="UP000016608"/>
    </source>
</evidence>
<dbReference type="PRINTS" id="PR00094">
    <property type="entry name" value="ADENYLTKNASE"/>
</dbReference>
<dbReference type="SUPFAM" id="SSF52540">
    <property type="entry name" value="P-loop containing nucleoside triphosphate hydrolases"/>
    <property type="match status" value="1"/>
</dbReference>
<dbReference type="NCBIfam" id="NF001381">
    <property type="entry name" value="PRK00279.1-3"/>
    <property type="match status" value="1"/>
</dbReference>
<comment type="function">
    <text evidence="8">Catalyzes the reversible transfer of the terminal phosphate group between ATP and AMP. Plays an important role in cellular energy homeostasis and in adenine nucleotide metabolism.</text>
</comment>
<dbReference type="HAMAP" id="MF_00235">
    <property type="entry name" value="Adenylate_kinase_Adk"/>
    <property type="match status" value="1"/>
</dbReference>
<dbReference type="GO" id="GO:0008270">
    <property type="term" value="F:zinc ion binding"/>
    <property type="evidence" value="ECO:0007669"/>
    <property type="project" value="UniProtKB-UniRule"/>
</dbReference>
<protein>
    <recommendedName>
        <fullName evidence="8 10">Adenylate kinase</fullName>
        <shortName evidence="8">AK</shortName>
        <ecNumber evidence="8 10">2.7.4.3</ecNumber>
    </recommendedName>
    <alternativeName>
        <fullName evidence="8">ATP-AMP transphosphorylase</fullName>
    </alternativeName>
    <alternativeName>
        <fullName evidence="8">ATP:AMP phosphotransferase</fullName>
    </alternativeName>
    <alternativeName>
        <fullName evidence="8">Adenylate monophosphate kinase</fullName>
    </alternativeName>
</protein>
<evidence type="ECO:0000259" key="11">
    <source>
        <dbReference type="Pfam" id="PF05191"/>
    </source>
</evidence>
<evidence type="ECO:0000256" key="2">
    <source>
        <dbReference type="ARBA" id="ARBA00022723"/>
    </source>
</evidence>
<dbReference type="Proteomes" id="UP000016608">
    <property type="component" value="Unassembled WGS sequence"/>
</dbReference>
<comment type="pathway">
    <text evidence="8">Purine metabolism; AMP biosynthesis via salvage pathway; AMP from ADP: step 1/1.</text>
</comment>
<evidence type="ECO:0000256" key="3">
    <source>
        <dbReference type="ARBA" id="ARBA00022727"/>
    </source>
</evidence>
<keyword evidence="6 8" id="KW-0862">Zinc</keyword>
<dbReference type="FunFam" id="3.40.50.300:FF:000106">
    <property type="entry name" value="Adenylate kinase mitochondrial"/>
    <property type="match status" value="1"/>
</dbReference>
<comment type="catalytic activity">
    <reaction evidence="8 10">
        <text>AMP + ATP = 2 ADP</text>
        <dbReference type="Rhea" id="RHEA:12973"/>
        <dbReference type="ChEBI" id="CHEBI:30616"/>
        <dbReference type="ChEBI" id="CHEBI:456215"/>
        <dbReference type="ChEBI" id="CHEBI:456216"/>
        <dbReference type="EC" id="2.7.4.3"/>
    </reaction>
</comment>
<feature type="binding site" evidence="8">
    <location>
        <position position="84"/>
    </location>
    <ligand>
        <name>AMP</name>
        <dbReference type="ChEBI" id="CHEBI:456215"/>
    </ligand>
</feature>
<feature type="binding site" evidence="8">
    <location>
        <position position="208"/>
    </location>
    <ligand>
        <name>AMP</name>
        <dbReference type="ChEBI" id="CHEBI:456215"/>
    </ligand>
</feature>
<feature type="binding site" evidence="8">
    <location>
        <position position="175"/>
    </location>
    <ligand>
        <name>ATP</name>
        <dbReference type="ChEBI" id="CHEBI:30616"/>
    </ligand>
</feature>
<feature type="domain" description="Adenylate kinase active site lid" evidence="11">
    <location>
        <begin position="175"/>
        <end position="210"/>
    </location>
</feature>
<evidence type="ECO:0000256" key="8">
    <source>
        <dbReference type="HAMAP-Rule" id="MF_00235"/>
    </source>
</evidence>
<dbReference type="InterPro" id="IPR007862">
    <property type="entry name" value="Adenylate_kinase_lid-dom"/>
</dbReference>
<feature type="binding site" evidence="8">
    <location>
        <position position="201"/>
    </location>
    <ligand>
        <name>Zn(2+)</name>
        <dbReference type="ChEBI" id="CHEBI:29105"/>
        <note>structural</note>
    </ligand>
</feature>
<keyword evidence="3 8" id="KW-0545">Nucleotide biosynthesis</keyword>
<keyword evidence="13" id="KW-1185">Reference proteome</keyword>
<dbReference type="CDD" id="cd01428">
    <property type="entry name" value="ADK"/>
    <property type="match status" value="1"/>
</dbReference>
<dbReference type="HOGENOM" id="CLU_032354_1_2_9"/>
<keyword evidence="8" id="KW-0963">Cytoplasm</keyword>
<dbReference type="InterPro" id="IPR033690">
    <property type="entry name" value="Adenylat_kinase_CS"/>
</dbReference>
<feature type="binding site" evidence="8">
    <location>
        <begin position="105"/>
        <end position="107"/>
    </location>
    <ligand>
        <name>AMP</name>
        <dbReference type="ChEBI" id="CHEBI:456215"/>
    </ligand>
</feature>
<comment type="domain">
    <text evidence="8">Consists of three domains, a large central CORE domain and two small peripheral domains, NMPbind and LID, which undergo movements during catalysis. The LID domain closes over the site of phosphoryl transfer upon ATP binding. Assembling and dissambling the active center during each catalytic cycle provides an effective means to prevent ATP hydrolysis. Some bacteria have evolved a zinc-coordinating structure that stabilizes the LID domain.</text>
</comment>